<protein>
    <submittedName>
        <fullName evidence="1">Uncharacterized protein</fullName>
    </submittedName>
</protein>
<gene>
    <name evidence="1" type="ORF">J2T15_001685</name>
</gene>
<organism evidence="1 2">
    <name type="scientific">Paenibacillus harenae</name>
    <dbReference type="NCBI Taxonomy" id="306543"/>
    <lineage>
        <taxon>Bacteria</taxon>
        <taxon>Bacillati</taxon>
        <taxon>Bacillota</taxon>
        <taxon>Bacilli</taxon>
        <taxon>Bacillales</taxon>
        <taxon>Paenibacillaceae</taxon>
        <taxon>Paenibacillus</taxon>
    </lineage>
</organism>
<keyword evidence="2" id="KW-1185">Reference proteome</keyword>
<evidence type="ECO:0000313" key="2">
    <source>
        <dbReference type="Proteomes" id="UP001229346"/>
    </source>
</evidence>
<sequence length="37" mass="4224">MNKYGEIRFEGTTIPLVGLVQPGSEVLIQTFWDRLKS</sequence>
<dbReference type="Proteomes" id="UP001229346">
    <property type="component" value="Unassembled WGS sequence"/>
</dbReference>
<accession>A0ABT9TY14</accession>
<comment type="caution">
    <text evidence="1">The sequence shown here is derived from an EMBL/GenBank/DDBJ whole genome shotgun (WGS) entry which is preliminary data.</text>
</comment>
<name>A0ABT9TY14_PAEHA</name>
<reference evidence="1 2" key="1">
    <citation type="submission" date="2023-07" db="EMBL/GenBank/DDBJ databases">
        <title>Sorghum-associated microbial communities from plants grown in Nebraska, USA.</title>
        <authorList>
            <person name="Schachtman D."/>
        </authorList>
    </citation>
    <scope>NUCLEOTIDE SEQUENCE [LARGE SCALE GENOMIC DNA]</scope>
    <source>
        <strain evidence="1 2">CC482</strain>
    </source>
</reference>
<evidence type="ECO:0000313" key="1">
    <source>
        <dbReference type="EMBL" id="MDQ0112250.1"/>
    </source>
</evidence>
<proteinExistence type="predicted"/>
<dbReference type="EMBL" id="JAUSSU010000003">
    <property type="protein sequence ID" value="MDQ0112250.1"/>
    <property type="molecule type" value="Genomic_DNA"/>
</dbReference>